<evidence type="ECO:0000259" key="11">
    <source>
        <dbReference type="PROSITE" id="PS51829"/>
    </source>
</evidence>
<feature type="active site" description="Charge relay system" evidence="9 10">
    <location>
        <position position="65"/>
    </location>
</feature>
<keyword evidence="4 10" id="KW-0645">Protease</keyword>
<dbReference type="PANTHER" id="PTHR42884">
    <property type="entry name" value="PROPROTEIN CONVERTASE SUBTILISIN/KEXIN-RELATED"/>
    <property type="match status" value="1"/>
</dbReference>
<dbReference type="PRINTS" id="PR00313">
    <property type="entry name" value="CABNDNGRPT"/>
</dbReference>
<accession>A0A2S0US51</accession>
<dbReference type="Gene3D" id="2.60.120.260">
    <property type="entry name" value="Galactose-binding domain-like"/>
    <property type="match status" value="1"/>
</dbReference>
<dbReference type="PROSITE" id="PS00138">
    <property type="entry name" value="SUBTILASE_SER"/>
    <property type="match status" value="1"/>
</dbReference>
<comment type="subcellular location">
    <subcellularLocation>
        <location evidence="2">Secreted</location>
    </subcellularLocation>
</comment>
<evidence type="ECO:0000313" key="13">
    <source>
        <dbReference type="Proteomes" id="UP000244496"/>
    </source>
</evidence>
<comment type="cofactor">
    <cofactor evidence="1">
        <name>Ca(2+)</name>
        <dbReference type="ChEBI" id="CHEBI:29108"/>
    </cofactor>
</comment>
<dbReference type="Proteomes" id="UP000244496">
    <property type="component" value="Plasmid unnamed1"/>
</dbReference>
<organism evidence="12 13">
    <name type="scientific">Paragemmobacter aquarius</name>
    <dbReference type="NCBI Taxonomy" id="2169400"/>
    <lineage>
        <taxon>Bacteria</taxon>
        <taxon>Pseudomonadati</taxon>
        <taxon>Pseudomonadota</taxon>
        <taxon>Alphaproteobacteria</taxon>
        <taxon>Rhodobacterales</taxon>
        <taxon>Paracoccaceae</taxon>
        <taxon>Paragemmobacter</taxon>
    </lineage>
</organism>
<dbReference type="Gene3D" id="2.150.10.10">
    <property type="entry name" value="Serralysin-like metalloprotease, C-terminal"/>
    <property type="match status" value="3"/>
</dbReference>
<dbReference type="PROSITE" id="PS00137">
    <property type="entry name" value="SUBTILASE_HIS"/>
    <property type="match status" value="1"/>
</dbReference>
<dbReference type="Pfam" id="PF00082">
    <property type="entry name" value="Peptidase_S8"/>
    <property type="match status" value="1"/>
</dbReference>
<dbReference type="InterPro" id="IPR008979">
    <property type="entry name" value="Galactose-bd-like_sf"/>
</dbReference>
<dbReference type="InterPro" id="IPR011049">
    <property type="entry name" value="Serralysin-like_metalloprot_C"/>
</dbReference>
<dbReference type="PRINTS" id="PR00723">
    <property type="entry name" value="SUBTILISIN"/>
</dbReference>
<dbReference type="EMBL" id="CP028919">
    <property type="protein sequence ID" value="AWB50649.1"/>
    <property type="molecule type" value="Genomic_DNA"/>
</dbReference>
<dbReference type="PROSITE" id="PS51892">
    <property type="entry name" value="SUBTILASE"/>
    <property type="match status" value="1"/>
</dbReference>
<dbReference type="PROSITE" id="PS00330">
    <property type="entry name" value="HEMOLYSIN_CALCIUM"/>
    <property type="match status" value="3"/>
</dbReference>
<reference evidence="12 13" key="1">
    <citation type="submission" date="2018-04" db="EMBL/GenBank/DDBJ databases">
        <title>Genome sequencing of Gemmobacter.</title>
        <authorList>
            <person name="Yi H."/>
            <person name="Baek M.-G."/>
        </authorList>
    </citation>
    <scope>NUCLEOTIDE SEQUENCE [LARGE SCALE GENOMIC DNA]</scope>
    <source>
        <strain evidence="12 13">HYN0069</strain>
        <plasmid evidence="13">Plasmid unnamed1</plasmid>
    </source>
</reference>
<feature type="active site" description="Charge relay system" evidence="9 10">
    <location>
        <position position="103"/>
    </location>
</feature>
<feature type="active site" description="Charge relay system" evidence="9 10">
    <location>
        <position position="274"/>
    </location>
</feature>
<dbReference type="SUPFAM" id="SSF51120">
    <property type="entry name" value="beta-Roll"/>
    <property type="match status" value="2"/>
</dbReference>
<keyword evidence="5" id="KW-0732">Signal</keyword>
<protein>
    <recommendedName>
        <fullName evidence="11">P/Homo B domain-containing protein</fullName>
    </recommendedName>
</protein>
<evidence type="ECO:0000256" key="4">
    <source>
        <dbReference type="ARBA" id="ARBA00022670"/>
    </source>
</evidence>
<dbReference type="InterPro" id="IPR002884">
    <property type="entry name" value="P_dom"/>
</dbReference>
<feature type="domain" description="P/Homo B" evidence="11">
    <location>
        <begin position="371"/>
        <end position="498"/>
    </location>
</feature>
<keyword evidence="8 10" id="KW-0720">Serine protease</keyword>
<keyword evidence="13" id="KW-1185">Reference proteome</keyword>
<dbReference type="SUPFAM" id="SSF49785">
    <property type="entry name" value="Galactose-binding domain-like"/>
    <property type="match status" value="1"/>
</dbReference>
<name>A0A2S0US51_9RHOB</name>
<keyword evidence="12" id="KW-0614">Plasmid</keyword>
<dbReference type="InterPro" id="IPR015500">
    <property type="entry name" value="Peptidase_S8_subtilisin-rel"/>
</dbReference>
<dbReference type="InterPro" id="IPR032812">
    <property type="entry name" value="SbsA_Ig"/>
</dbReference>
<evidence type="ECO:0000256" key="8">
    <source>
        <dbReference type="ARBA" id="ARBA00022825"/>
    </source>
</evidence>
<evidence type="ECO:0000256" key="5">
    <source>
        <dbReference type="ARBA" id="ARBA00022729"/>
    </source>
</evidence>
<keyword evidence="3" id="KW-0964">Secreted</keyword>
<dbReference type="GO" id="GO:0005737">
    <property type="term" value="C:cytoplasm"/>
    <property type="evidence" value="ECO:0007669"/>
    <property type="project" value="UniProtKB-ARBA"/>
</dbReference>
<dbReference type="GO" id="GO:0016485">
    <property type="term" value="P:protein processing"/>
    <property type="evidence" value="ECO:0007669"/>
    <property type="project" value="TreeGrafter"/>
</dbReference>
<dbReference type="Pfam" id="PF00353">
    <property type="entry name" value="HemolysinCabind"/>
    <property type="match status" value="3"/>
</dbReference>
<evidence type="ECO:0000256" key="10">
    <source>
        <dbReference type="PROSITE-ProRule" id="PRU01240"/>
    </source>
</evidence>
<evidence type="ECO:0000313" key="12">
    <source>
        <dbReference type="EMBL" id="AWB50649.1"/>
    </source>
</evidence>
<evidence type="ECO:0000256" key="6">
    <source>
        <dbReference type="ARBA" id="ARBA00022737"/>
    </source>
</evidence>
<dbReference type="PANTHER" id="PTHR42884:SF14">
    <property type="entry name" value="NEUROENDOCRINE CONVERTASE 1"/>
    <property type="match status" value="1"/>
</dbReference>
<dbReference type="Pfam" id="PF08548">
    <property type="entry name" value="Peptidase_M10_C"/>
    <property type="match status" value="1"/>
</dbReference>
<evidence type="ECO:0000256" key="7">
    <source>
        <dbReference type="ARBA" id="ARBA00022801"/>
    </source>
</evidence>
<dbReference type="InterPro" id="IPR036852">
    <property type="entry name" value="Peptidase_S8/S53_dom_sf"/>
</dbReference>
<sequence>MKLDYIPCGARFMIRSYRPTDPLLSTQWHLVDIGRLGFTQVDSLAGMERIWADYRGAGVSVGIWDDGVQSGHWDLAANYDATRQITVGGTLNAGQPVAVGDNHGTAVAGLIAADDNGQGGVGVAPDAKITGVRIFGGADDINTQWARYLLTLDNLSRFDVTNHSYGSTPDYFLFADTAKFEASLAAGRGGLGTINVKSAGNHNTDGIGTALDASRATVSVAALTADGQVASYSAYGAHILVSAPAGSVTTDRLGLAGYNTATGGDYTNGFGGTSASAPVTAGVVSLMLDANDRLGWRDVQAILAYSAQATGSLVTGNTSFETSGWRTNGADNWNGGGLHYSNDYGFGMINAHAAVWMAEVWTLMQGGSAVSANEARAVTGTLAVNRAITDNATTSYNFNVGSVVELEHVGLTLTLTHSDWTDLRITLTSPDGTEISVFDGSSGTSATADFGLTYTFGLEGFRGELSNGLWTVRVSDVAAGDSGVLSSVGFTGYGAAETVNDVYHYTDEVLAALARTNGGTRLVLADTDGGKDWIDAAPMWRDLSLDLRAGTTSTLGGMAFLTIAAGAAIENAVGGDGNDTITGNDGDNILVGMRGNDVLLGGAGTDTAWFYGLSSDYAIVDQSGWFSVNSLSGIYGYDALADIEFARFDDMVVNLLAGFTDTVAPVVRAMTPAVGASLVDVGANIVLTFDEAVQAGSGYFVIQGWDGTYLAMGATDGQVSFSGNTVTINPTGLLTAGLSYYVVVSEGAVLDQAQNAVAAWGSATQSAFTTRPAGNMIVGTAANNVLNGTGAADLMQGLAGNDTLSGGAGNDTLHGGTGFDRMSGGPGDDVYSVDSTRDLVSEGANAGFDTVRTVLASYTLGSNVEGVVYEGVDKFTGTGNALGNMLQGGDGNDLLSGLAGSDTIVGGAGADRIIGGAGLDVLYGMAGADTFVFAVRTDSTAAAADVIMDFVQGQDRIDLAMLDGNALLSSRQAFGTQIVTDFTGIAGQLRVSMVDGGVLVQGDVDGNYTADFAIRVFGPTGLLTAGDFIF</sequence>
<evidence type="ECO:0000256" key="1">
    <source>
        <dbReference type="ARBA" id="ARBA00001913"/>
    </source>
</evidence>
<dbReference type="GO" id="GO:0005509">
    <property type="term" value="F:calcium ion binding"/>
    <property type="evidence" value="ECO:0007669"/>
    <property type="project" value="InterPro"/>
</dbReference>
<dbReference type="Gene3D" id="3.40.50.200">
    <property type="entry name" value="Peptidase S8/S53 domain"/>
    <property type="match status" value="1"/>
</dbReference>
<dbReference type="InterPro" id="IPR001343">
    <property type="entry name" value="Hemolysn_Ca-bd"/>
</dbReference>
<dbReference type="SUPFAM" id="SSF52743">
    <property type="entry name" value="Subtilisin-like"/>
    <property type="match status" value="1"/>
</dbReference>
<dbReference type="GO" id="GO:0004252">
    <property type="term" value="F:serine-type endopeptidase activity"/>
    <property type="evidence" value="ECO:0007669"/>
    <property type="project" value="UniProtKB-UniRule"/>
</dbReference>
<dbReference type="InterPro" id="IPR023828">
    <property type="entry name" value="Peptidase_S8_Ser-AS"/>
</dbReference>
<dbReference type="GO" id="GO:0005615">
    <property type="term" value="C:extracellular space"/>
    <property type="evidence" value="ECO:0007669"/>
    <property type="project" value="InterPro"/>
</dbReference>
<evidence type="ECO:0000256" key="2">
    <source>
        <dbReference type="ARBA" id="ARBA00004613"/>
    </source>
</evidence>
<geneLocation type="plasmid" evidence="12">
    <name>unnamed1</name>
</geneLocation>
<dbReference type="Pfam" id="PF13205">
    <property type="entry name" value="Big_5"/>
    <property type="match status" value="1"/>
</dbReference>
<dbReference type="GO" id="GO:0016020">
    <property type="term" value="C:membrane"/>
    <property type="evidence" value="ECO:0007669"/>
    <property type="project" value="TreeGrafter"/>
</dbReference>
<dbReference type="InterPro" id="IPR000209">
    <property type="entry name" value="Peptidase_S8/S53_dom"/>
</dbReference>
<dbReference type="InterPro" id="IPR013858">
    <property type="entry name" value="Peptidase_M10B_C"/>
</dbReference>
<evidence type="ECO:0000256" key="3">
    <source>
        <dbReference type="ARBA" id="ARBA00022525"/>
    </source>
</evidence>
<dbReference type="InterPro" id="IPR022398">
    <property type="entry name" value="Peptidase_S8_His-AS"/>
</dbReference>
<keyword evidence="7 10" id="KW-0378">Hydrolase</keyword>
<evidence type="ECO:0000256" key="9">
    <source>
        <dbReference type="PIRSR" id="PIRSR615500-1"/>
    </source>
</evidence>
<dbReference type="InterPro" id="IPR018511">
    <property type="entry name" value="Hemolysin-typ_Ca-bd_CS"/>
</dbReference>
<dbReference type="GO" id="GO:0012505">
    <property type="term" value="C:endomembrane system"/>
    <property type="evidence" value="ECO:0007669"/>
    <property type="project" value="UniProtKB-ARBA"/>
</dbReference>
<keyword evidence="6" id="KW-0677">Repeat</keyword>
<gene>
    <name evidence="12" type="ORF">HYN69_18815</name>
</gene>
<dbReference type="PROSITE" id="PS51829">
    <property type="entry name" value="P_HOMO_B"/>
    <property type="match status" value="1"/>
</dbReference>
<dbReference type="Pfam" id="PF01483">
    <property type="entry name" value="P_proprotein"/>
    <property type="match status" value="1"/>
</dbReference>
<dbReference type="AlphaFoldDB" id="A0A2S0US51"/>
<comment type="similarity">
    <text evidence="10">Belongs to the peptidase S8 family.</text>
</comment>
<proteinExistence type="inferred from homology"/>
<dbReference type="KEGG" id="geh:HYN69_18815"/>